<sequence>MLEYQEILTPARSFKIGSYFARSLFGRVRTAVPSDYETERIENATVFAQALVNYDICRVLGKSRWRKVRETAYERM</sequence>
<protein>
    <submittedName>
        <fullName evidence="1">Jg14003 protein</fullName>
    </submittedName>
</protein>
<reference evidence="1" key="1">
    <citation type="submission" date="2022-03" db="EMBL/GenBank/DDBJ databases">
        <authorList>
            <person name="Lindestad O."/>
        </authorList>
    </citation>
    <scope>NUCLEOTIDE SEQUENCE</scope>
</reference>
<gene>
    <name evidence="1" type="primary">jg14003</name>
    <name evidence="1" type="ORF">PAEG_LOCUS11267</name>
</gene>
<comment type="caution">
    <text evidence="1">The sequence shown here is derived from an EMBL/GenBank/DDBJ whole genome shotgun (WGS) entry which is preliminary data.</text>
</comment>
<dbReference type="EMBL" id="CAKXAJ010024941">
    <property type="protein sequence ID" value="CAH2233140.1"/>
    <property type="molecule type" value="Genomic_DNA"/>
</dbReference>
<evidence type="ECO:0000313" key="2">
    <source>
        <dbReference type="Proteomes" id="UP000838756"/>
    </source>
</evidence>
<organism evidence="1 2">
    <name type="scientific">Pararge aegeria aegeria</name>
    <dbReference type="NCBI Taxonomy" id="348720"/>
    <lineage>
        <taxon>Eukaryota</taxon>
        <taxon>Metazoa</taxon>
        <taxon>Ecdysozoa</taxon>
        <taxon>Arthropoda</taxon>
        <taxon>Hexapoda</taxon>
        <taxon>Insecta</taxon>
        <taxon>Pterygota</taxon>
        <taxon>Neoptera</taxon>
        <taxon>Endopterygota</taxon>
        <taxon>Lepidoptera</taxon>
        <taxon>Glossata</taxon>
        <taxon>Ditrysia</taxon>
        <taxon>Papilionoidea</taxon>
        <taxon>Nymphalidae</taxon>
        <taxon>Satyrinae</taxon>
        <taxon>Satyrini</taxon>
        <taxon>Parargina</taxon>
        <taxon>Pararge</taxon>
    </lineage>
</organism>
<name>A0A8S4RC58_9NEOP</name>
<dbReference type="AlphaFoldDB" id="A0A8S4RC58"/>
<dbReference type="Proteomes" id="UP000838756">
    <property type="component" value="Unassembled WGS sequence"/>
</dbReference>
<proteinExistence type="predicted"/>
<evidence type="ECO:0000313" key="1">
    <source>
        <dbReference type="EMBL" id="CAH2233140.1"/>
    </source>
</evidence>
<accession>A0A8S4RC58</accession>
<keyword evidence="2" id="KW-1185">Reference proteome</keyword>